<evidence type="ECO:0000256" key="2">
    <source>
        <dbReference type="SAM" id="SignalP"/>
    </source>
</evidence>
<sequence>MRGTRITSVAMAAALGVALSFAPVAMAQTADAGASGTGQATKAEKKAQKHASHQATKAKRTADLKEAEKNGYKPTGEEANYPQNVQGKPGQKAP</sequence>
<evidence type="ECO:0000256" key="1">
    <source>
        <dbReference type="SAM" id="MobiDB-lite"/>
    </source>
</evidence>
<proteinExistence type="predicted"/>
<evidence type="ECO:0000313" key="3">
    <source>
        <dbReference type="EMBL" id="SAL67355.1"/>
    </source>
</evidence>
<feature type="compositionally biased region" description="Basic residues" evidence="1">
    <location>
        <begin position="47"/>
        <end position="59"/>
    </location>
</feature>
<feature type="compositionally biased region" description="Basic and acidic residues" evidence="1">
    <location>
        <begin position="60"/>
        <end position="71"/>
    </location>
</feature>
<dbReference type="Proteomes" id="UP000054717">
    <property type="component" value="Unassembled WGS sequence"/>
</dbReference>
<keyword evidence="2" id="KW-0732">Signal</keyword>
<feature type="region of interest" description="Disordered" evidence="1">
    <location>
        <begin position="30"/>
        <end position="94"/>
    </location>
</feature>
<gene>
    <name evidence="3" type="ORF">AWB66_04183</name>
</gene>
<dbReference type="AlphaFoldDB" id="A0A158JFC4"/>
<name>A0A158JFC4_9BURK</name>
<keyword evidence="4" id="KW-1185">Reference proteome</keyword>
<feature type="signal peptide" evidence="2">
    <location>
        <begin position="1"/>
        <end position="27"/>
    </location>
</feature>
<evidence type="ECO:0000313" key="4">
    <source>
        <dbReference type="Proteomes" id="UP000054717"/>
    </source>
</evidence>
<protein>
    <submittedName>
        <fullName evidence="3">Purine nucleoside phosphorylase</fullName>
    </submittedName>
</protein>
<comment type="caution">
    <text evidence="3">The sequence shown here is derived from an EMBL/GenBank/DDBJ whole genome shotgun (WGS) entry which is preliminary data.</text>
</comment>
<accession>A0A158JFC4</accession>
<reference evidence="3" key="1">
    <citation type="submission" date="2016-01" db="EMBL/GenBank/DDBJ databases">
        <authorList>
            <person name="Peeters Charlotte."/>
        </authorList>
    </citation>
    <scope>NUCLEOTIDE SEQUENCE</scope>
    <source>
        <strain evidence="3">LMG 22936</strain>
    </source>
</reference>
<dbReference type="EMBL" id="FCNZ02000016">
    <property type="protein sequence ID" value="SAL67355.1"/>
    <property type="molecule type" value="Genomic_DNA"/>
</dbReference>
<organism evidence="3 4">
    <name type="scientific">Caballeronia telluris</name>
    <dbReference type="NCBI Taxonomy" id="326475"/>
    <lineage>
        <taxon>Bacteria</taxon>
        <taxon>Pseudomonadati</taxon>
        <taxon>Pseudomonadota</taxon>
        <taxon>Betaproteobacteria</taxon>
        <taxon>Burkholderiales</taxon>
        <taxon>Burkholderiaceae</taxon>
        <taxon>Caballeronia</taxon>
    </lineage>
</organism>
<feature type="chain" id="PRO_5011109617" evidence="2">
    <location>
        <begin position="28"/>
        <end position="94"/>
    </location>
</feature>